<feature type="compositionally biased region" description="Low complexity" evidence="1">
    <location>
        <begin position="308"/>
        <end position="319"/>
    </location>
</feature>
<dbReference type="InterPro" id="IPR013724">
    <property type="entry name" value="GIT_SHD"/>
</dbReference>
<evidence type="ECO:0000313" key="3">
    <source>
        <dbReference type="EMBL" id="VDM21760.1"/>
    </source>
</evidence>
<dbReference type="STRING" id="6205.A0A0R3WQJ4"/>
<dbReference type="OrthoDB" id="5588096at2759"/>
<protein>
    <submittedName>
        <fullName evidence="5">GIT domain-containing protein</fullName>
    </submittedName>
</protein>
<evidence type="ECO:0000313" key="4">
    <source>
        <dbReference type="Proteomes" id="UP000274429"/>
    </source>
</evidence>
<evidence type="ECO:0000256" key="1">
    <source>
        <dbReference type="SAM" id="MobiDB-lite"/>
    </source>
</evidence>
<feature type="region of interest" description="Disordered" evidence="1">
    <location>
        <begin position="48"/>
        <end position="94"/>
    </location>
</feature>
<name>A0A0R3WQJ4_HYDTA</name>
<dbReference type="WBParaSite" id="TTAC_0000303401-mRNA-1">
    <property type="protein sequence ID" value="TTAC_0000303401-mRNA-1"/>
    <property type="gene ID" value="TTAC_0000303401"/>
</dbReference>
<dbReference type="Pfam" id="PF08518">
    <property type="entry name" value="GIT_SHD"/>
    <property type="match status" value="1"/>
</dbReference>
<dbReference type="GO" id="GO:0007420">
    <property type="term" value="P:brain development"/>
    <property type="evidence" value="ECO:0007669"/>
    <property type="project" value="InterPro"/>
</dbReference>
<dbReference type="EMBL" id="UYWX01001810">
    <property type="protein sequence ID" value="VDM21760.1"/>
    <property type="molecule type" value="Genomic_DNA"/>
</dbReference>
<evidence type="ECO:0000313" key="5">
    <source>
        <dbReference type="WBParaSite" id="TTAC_0000303401-mRNA-1"/>
    </source>
</evidence>
<dbReference type="GO" id="GO:0008277">
    <property type="term" value="P:regulation of G protein-coupled receptor signaling pathway"/>
    <property type="evidence" value="ECO:0007669"/>
    <property type="project" value="TreeGrafter"/>
</dbReference>
<reference evidence="5" key="1">
    <citation type="submission" date="2017-02" db="UniProtKB">
        <authorList>
            <consortium name="WormBaseParasite"/>
        </authorList>
    </citation>
    <scope>IDENTIFICATION</scope>
</reference>
<dbReference type="PANTHER" id="PTHR46097">
    <property type="entry name" value="G PROTEIN-COUPLED RECEPTOR KINASE INTERACTING ARFGAP"/>
    <property type="match status" value="1"/>
</dbReference>
<feature type="region of interest" description="Disordered" evidence="1">
    <location>
        <begin position="308"/>
        <end position="354"/>
    </location>
</feature>
<accession>A0A0R3WQJ4</accession>
<organism evidence="5">
    <name type="scientific">Hydatigena taeniaeformis</name>
    <name type="common">Feline tapeworm</name>
    <name type="synonym">Taenia taeniaeformis</name>
    <dbReference type="NCBI Taxonomy" id="6205"/>
    <lineage>
        <taxon>Eukaryota</taxon>
        <taxon>Metazoa</taxon>
        <taxon>Spiralia</taxon>
        <taxon>Lophotrochozoa</taxon>
        <taxon>Platyhelminthes</taxon>
        <taxon>Cestoda</taxon>
        <taxon>Eucestoda</taxon>
        <taxon>Cyclophyllidea</taxon>
        <taxon>Taeniidae</taxon>
        <taxon>Hydatigera</taxon>
    </lineage>
</organism>
<dbReference type="GO" id="GO:0031267">
    <property type="term" value="F:small GTPase binding"/>
    <property type="evidence" value="ECO:0007669"/>
    <property type="project" value="TreeGrafter"/>
</dbReference>
<evidence type="ECO:0000259" key="2">
    <source>
        <dbReference type="Pfam" id="PF08518"/>
    </source>
</evidence>
<dbReference type="InterPro" id="IPR047161">
    <property type="entry name" value="GIT-like"/>
</dbReference>
<dbReference type="AlphaFoldDB" id="A0A0R3WQJ4"/>
<feature type="compositionally biased region" description="Low complexity" evidence="1">
    <location>
        <begin position="56"/>
        <end position="94"/>
    </location>
</feature>
<dbReference type="PANTHER" id="PTHR46097:SF3">
    <property type="entry name" value="ARF GTPASE-ACTIVATING PROTEIN GIT"/>
    <property type="match status" value="1"/>
</dbReference>
<sequence>MANTRLQAIAAGANLEGLKIPTQSECSRWGDLCIDVYDEAERRLTNSFLEPTIEAPSPSGPISRPLPPSGGSLSGRPQSMAAVGGISGTTASTTTTARPSSLILFFLPPNTAYTSVRNQARQKLGRLSMTAFRALVVDVLHEAAHRLVPLLESSSTIPLAVVRPKMRHHEYTTYGGSMDGTRVAVDNDDEVLLVVGSGNDGIGGVGHRPTDKTSCISMDDPVYDQVAVDTEVGTVTRASVSTVPSIATTAISTAAGAVSVATSTTSPTLALDVASESLQTDQLQKYQEGSQDHQQLVVSLAEECITSSTPNSVVSPSLLANTSPPSGGIESRPGNLPGSRRLHLAATGRLASYR</sequence>
<dbReference type="GO" id="GO:0005096">
    <property type="term" value="F:GTPase activator activity"/>
    <property type="evidence" value="ECO:0007669"/>
    <property type="project" value="InterPro"/>
</dbReference>
<dbReference type="Proteomes" id="UP000274429">
    <property type="component" value="Unassembled WGS sequence"/>
</dbReference>
<feature type="domain" description="GIT Spa2 homology (SHD)" evidence="2">
    <location>
        <begin position="120"/>
        <end position="143"/>
    </location>
</feature>
<gene>
    <name evidence="3" type="ORF">TTAC_LOCUS3019</name>
</gene>
<proteinExistence type="predicted"/>
<keyword evidence="4" id="KW-1185">Reference proteome</keyword>
<reference evidence="3 4" key="2">
    <citation type="submission" date="2018-11" db="EMBL/GenBank/DDBJ databases">
        <authorList>
            <consortium name="Pathogen Informatics"/>
        </authorList>
    </citation>
    <scope>NUCLEOTIDE SEQUENCE [LARGE SCALE GENOMIC DNA]</scope>
</reference>
<dbReference type="GO" id="GO:0032012">
    <property type="term" value="P:regulation of ARF protein signal transduction"/>
    <property type="evidence" value="ECO:0007669"/>
    <property type="project" value="InterPro"/>
</dbReference>